<keyword evidence="1" id="KW-0805">Transcription regulation</keyword>
<dbReference type="InterPro" id="IPR001647">
    <property type="entry name" value="HTH_TetR"/>
</dbReference>
<name>A0A418XZP2_9GAMM</name>
<dbReference type="OrthoDB" id="270177at2"/>
<keyword evidence="2 4" id="KW-0238">DNA-binding</keyword>
<dbReference type="SUPFAM" id="SSF46689">
    <property type="entry name" value="Homeodomain-like"/>
    <property type="match status" value="1"/>
</dbReference>
<evidence type="ECO:0000313" key="7">
    <source>
        <dbReference type="Proteomes" id="UP000283734"/>
    </source>
</evidence>
<dbReference type="InterPro" id="IPR036271">
    <property type="entry name" value="Tet_transcr_reg_TetR-rel_C_sf"/>
</dbReference>
<evidence type="ECO:0000256" key="3">
    <source>
        <dbReference type="ARBA" id="ARBA00023163"/>
    </source>
</evidence>
<dbReference type="PANTHER" id="PTHR47506">
    <property type="entry name" value="TRANSCRIPTIONAL REGULATORY PROTEIN"/>
    <property type="match status" value="1"/>
</dbReference>
<dbReference type="EMBL" id="QYYA01000002">
    <property type="protein sequence ID" value="RJG18499.1"/>
    <property type="molecule type" value="Genomic_DNA"/>
</dbReference>
<dbReference type="Pfam" id="PF00440">
    <property type="entry name" value="TetR_N"/>
    <property type="match status" value="1"/>
</dbReference>
<dbReference type="PROSITE" id="PS50977">
    <property type="entry name" value="HTH_TETR_2"/>
    <property type="match status" value="1"/>
</dbReference>
<sequence length="185" mass="20688">MALFWDRGYHATSMKDLEQVLDMRPGSIYAAFGSKEGLYSEALTLYARDMASEFSQRVSSQSSVLNALASYVRELGKLNRDKLPSCACMLVKGLLETGESHTLQRQIEASLSGMEGLFRQAFQHAIENSEIARSGEDRYQPERLARWLQFSIMGLRAYAQRSGNQRGLQALANDLADDVLRLGTL</sequence>
<dbReference type="Gene3D" id="1.10.10.60">
    <property type="entry name" value="Homeodomain-like"/>
    <property type="match status" value="1"/>
</dbReference>
<dbReference type="Gene3D" id="1.10.357.10">
    <property type="entry name" value="Tetracycline Repressor, domain 2"/>
    <property type="match status" value="1"/>
</dbReference>
<keyword evidence="7" id="KW-1185">Reference proteome</keyword>
<reference evidence="6 7" key="1">
    <citation type="submission" date="2018-09" db="EMBL/GenBank/DDBJ databases">
        <title>Alcanivorax profundi sp. nov., isolated from 1000 m-depth seawater of the Mariana Trench.</title>
        <authorList>
            <person name="Liu J."/>
        </authorList>
    </citation>
    <scope>NUCLEOTIDE SEQUENCE [LARGE SCALE GENOMIC DNA]</scope>
    <source>
        <strain evidence="6 7">MTEO17</strain>
    </source>
</reference>
<evidence type="ECO:0000256" key="4">
    <source>
        <dbReference type="PROSITE-ProRule" id="PRU00335"/>
    </source>
</evidence>
<evidence type="ECO:0000256" key="1">
    <source>
        <dbReference type="ARBA" id="ARBA00023015"/>
    </source>
</evidence>
<evidence type="ECO:0000256" key="2">
    <source>
        <dbReference type="ARBA" id="ARBA00023125"/>
    </source>
</evidence>
<dbReference type="InterPro" id="IPR009057">
    <property type="entry name" value="Homeodomain-like_sf"/>
</dbReference>
<organism evidence="6 7">
    <name type="scientific">Alcanivorax profundi</name>
    <dbReference type="NCBI Taxonomy" id="2338368"/>
    <lineage>
        <taxon>Bacteria</taxon>
        <taxon>Pseudomonadati</taxon>
        <taxon>Pseudomonadota</taxon>
        <taxon>Gammaproteobacteria</taxon>
        <taxon>Oceanospirillales</taxon>
        <taxon>Alcanivoracaceae</taxon>
        <taxon>Alcanivorax</taxon>
    </lineage>
</organism>
<dbReference type="SUPFAM" id="SSF48498">
    <property type="entry name" value="Tetracyclin repressor-like, C-terminal domain"/>
    <property type="match status" value="1"/>
</dbReference>
<dbReference type="PANTHER" id="PTHR47506:SF10">
    <property type="entry name" value="TRANSCRIPTIONAL REGULATORY PROTEIN"/>
    <property type="match status" value="1"/>
</dbReference>
<feature type="domain" description="HTH tetR-type" evidence="5">
    <location>
        <begin position="1"/>
        <end position="50"/>
    </location>
</feature>
<evidence type="ECO:0000259" key="5">
    <source>
        <dbReference type="PROSITE" id="PS50977"/>
    </source>
</evidence>
<protein>
    <submittedName>
        <fullName evidence="6">TetR/AcrR family transcriptional regulator</fullName>
    </submittedName>
</protein>
<accession>A0A418XZP2</accession>
<proteinExistence type="predicted"/>
<comment type="caution">
    <text evidence="6">The sequence shown here is derived from an EMBL/GenBank/DDBJ whole genome shotgun (WGS) entry which is preliminary data.</text>
</comment>
<keyword evidence="3" id="KW-0804">Transcription</keyword>
<evidence type="ECO:0000313" key="6">
    <source>
        <dbReference type="EMBL" id="RJG18499.1"/>
    </source>
</evidence>
<dbReference type="AlphaFoldDB" id="A0A418XZP2"/>
<gene>
    <name evidence="6" type="ORF">D4A39_08510</name>
</gene>
<dbReference type="GO" id="GO:0003677">
    <property type="term" value="F:DNA binding"/>
    <property type="evidence" value="ECO:0007669"/>
    <property type="project" value="UniProtKB-UniRule"/>
</dbReference>
<dbReference type="Proteomes" id="UP000283734">
    <property type="component" value="Unassembled WGS sequence"/>
</dbReference>
<feature type="DNA-binding region" description="H-T-H motif" evidence="4">
    <location>
        <begin position="13"/>
        <end position="32"/>
    </location>
</feature>